<evidence type="ECO:0000256" key="2">
    <source>
        <dbReference type="ARBA" id="ARBA00004569"/>
    </source>
</evidence>
<dbReference type="InterPro" id="IPR011992">
    <property type="entry name" value="EF-hand-dom_pair"/>
</dbReference>
<dbReference type="PROSITE" id="PS50222">
    <property type="entry name" value="EF_HAND_2"/>
    <property type="match status" value="2"/>
</dbReference>
<keyword evidence="5" id="KW-0106">Calcium</keyword>
<dbReference type="GO" id="GO:0036444">
    <property type="term" value="P:calcium import into the mitochondrion"/>
    <property type="evidence" value="ECO:0007669"/>
    <property type="project" value="UniProtKB-ARBA"/>
</dbReference>
<keyword evidence="4" id="KW-0999">Mitochondrion inner membrane</keyword>
<dbReference type="InterPro" id="IPR039800">
    <property type="entry name" value="MICU1/2/3"/>
</dbReference>
<dbReference type="GO" id="GO:0005758">
    <property type="term" value="C:mitochondrial intermembrane space"/>
    <property type="evidence" value="ECO:0007669"/>
    <property type="project" value="UniProtKB-SubCell"/>
</dbReference>
<dbReference type="Pfam" id="PF13833">
    <property type="entry name" value="EF-hand_8"/>
    <property type="match status" value="1"/>
</dbReference>
<keyword evidence="7" id="KW-0496">Mitochondrion</keyword>
<dbReference type="Proteomes" id="UP000887562">
    <property type="component" value="Unplaced"/>
</dbReference>
<proteinExistence type="predicted"/>
<dbReference type="PANTHER" id="PTHR12294">
    <property type="entry name" value="EF HAND DOMAIN FAMILY A1,A2-RELATED"/>
    <property type="match status" value="1"/>
</dbReference>
<evidence type="ECO:0000256" key="8">
    <source>
        <dbReference type="ARBA" id="ARBA00023136"/>
    </source>
</evidence>
<evidence type="ECO:0000256" key="1">
    <source>
        <dbReference type="ARBA" id="ARBA00004273"/>
    </source>
</evidence>
<evidence type="ECO:0000256" key="4">
    <source>
        <dbReference type="ARBA" id="ARBA00022792"/>
    </source>
</evidence>
<keyword evidence="10" id="KW-1185">Reference proteome</keyword>
<evidence type="ECO:0000313" key="11">
    <source>
        <dbReference type="WBParaSite" id="maker-E.canG7_contigs_6174-snap-gene-0.15-mRNA-1"/>
    </source>
</evidence>
<evidence type="ECO:0000256" key="6">
    <source>
        <dbReference type="ARBA" id="ARBA00022946"/>
    </source>
</evidence>
<keyword evidence="6" id="KW-0809">Transit peptide</keyword>
<reference evidence="11" key="1">
    <citation type="submission" date="2022-11" db="UniProtKB">
        <authorList>
            <consortium name="WormBaseParasite"/>
        </authorList>
    </citation>
    <scope>IDENTIFICATION</scope>
</reference>
<dbReference type="Gene3D" id="1.10.238.10">
    <property type="entry name" value="EF-hand"/>
    <property type="match status" value="2"/>
</dbReference>
<organism evidence="10 11">
    <name type="scientific">Echinococcus canadensis</name>
    <dbReference type="NCBI Taxonomy" id="519352"/>
    <lineage>
        <taxon>Eukaryota</taxon>
        <taxon>Metazoa</taxon>
        <taxon>Spiralia</taxon>
        <taxon>Lophotrochozoa</taxon>
        <taxon>Platyhelminthes</taxon>
        <taxon>Cestoda</taxon>
        <taxon>Eucestoda</taxon>
        <taxon>Cyclophyllidea</taxon>
        <taxon>Taeniidae</taxon>
        <taxon>Echinococcus</taxon>
        <taxon>Echinococcus canadensis group</taxon>
    </lineage>
</organism>
<dbReference type="CDD" id="cd15900">
    <property type="entry name" value="EFh_MICU"/>
    <property type="match status" value="1"/>
</dbReference>
<feature type="domain" description="EF-hand" evidence="9">
    <location>
        <begin position="130"/>
        <end position="165"/>
    </location>
</feature>
<dbReference type="SUPFAM" id="SSF47473">
    <property type="entry name" value="EF-hand"/>
    <property type="match status" value="1"/>
</dbReference>
<accession>A0A915EV44</accession>
<dbReference type="WBParaSite" id="maker-E.canG7_contigs_6174-snap-gene-0.15-mRNA-1">
    <property type="protein sequence ID" value="maker-E.canG7_contigs_6174-snap-gene-0.15-mRNA-1"/>
    <property type="gene ID" value="EcG7_06458"/>
</dbReference>
<sequence>MKMYFKNVFFVLSATVSTVGYFGAKRFFCSTLLWQTDQWGCNSSKYDQHFRLFASREYCGVLYMTPNDFLQSLFQEKPPASQLKSLSPDEVKTILQKAGHCGSKNLFRKLGNQGLISFTDYLFLLGLLNKPSSRFEVAFDILDTDYSGAIDANEFSMLYGVSAGAPDQMHLTHDRLSLYPQGNLPDQSTLMRVFFGKDGKQLLKKEDFYKFIENFQNEILEAEFTLSSPNGATISPTNFARVLLHNTDLPESRYDEFLSRLRRLPANVEITLEDFKRFYKFVNHLDDFQMAMKMYMLANRPISLTEFKQAIRACANLEIGEQALQTLFCMFDADGDGHMSPQEFMVLLRNRRPRGIHKNVDFNRGIWKDYKKCLSRAIREQ</sequence>
<dbReference type="SMART" id="SM00054">
    <property type="entry name" value="EFh"/>
    <property type="match status" value="2"/>
</dbReference>
<comment type="subcellular location">
    <subcellularLocation>
        <location evidence="1">Mitochondrion inner membrane</location>
    </subcellularLocation>
    <subcellularLocation>
        <location evidence="2">Mitochondrion intermembrane space</location>
    </subcellularLocation>
</comment>
<dbReference type="GO" id="GO:0005509">
    <property type="term" value="F:calcium ion binding"/>
    <property type="evidence" value="ECO:0007669"/>
    <property type="project" value="InterPro"/>
</dbReference>
<evidence type="ECO:0000256" key="7">
    <source>
        <dbReference type="ARBA" id="ARBA00023128"/>
    </source>
</evidence>
<protein>
    <submittedName>
        <fullName evidence="11">EF-hand domain-containing protein</fullName>
    </submittedName>
</protein>
<dbReference type="PANTHER" id="PTHR12294:SF13">
    <property type="entry name" value="MITOCHONDRIAL CALCIUM UPTAKE 3, ISOFORM D"/>
    <property type="match status" value="1"/>
</dbReference>
<evidence type="ECO:0000259" key="9">
    <source>
        <dbReference type="PROSITE" id="PS50222"/>
    </source>
</evidence>
<dbReference type="Pfam" id="PF13202">
    <property type="entry name" value="EF-hand_5"/>
    <property type="match status" value="1"/>
</dbReference>
<dbReference type="InterPro" id="IPR002048">
    <property type="entry name" value="EF_hand_dom"/>
</dbReference>
<dbReference type="PROSITE" id="PS00018">
    <property type="entry name" value="EF_HAND_1"/>
    <property type="match status" value="1"/>
</dbReference>
<evidence type="ECO:0000256" key="5">
    <source>
        <dbReference type="ARBA" id="ARBA00022837"/>
    </source>
</evidence>
<evidence type="ECO:0000313" key="10">
    <source>
        <dbReference type="Proteomes" id="UP000887562"/>
    </source>
</evidence>
<name>A0A915EV44_9CEST</name>
<dbReference type="InterPro" id="IPR018247">
    <property type="entry name" value="EF_Hand_1_Ca_BS"/>
</dbReference>
<evidence type="ECO:0000256" key="3">
    <source>
        <dbReference type="ARBA" id="ARBA00022737"/>
    </source>
</evidence>
<feature type="domain" description="EF-hand" evidence="9">
    <location>
        <begin position="319"/>
        <end position="354"/>
    </location>
</feature>
<dbReference type="AlphaFoldDB" id="A0A915EV44"/>
<dbReference type="GO" id="GO:1990246">
    <property type="term" value="C:uniplex complex"/>
    <property type="evidence" value="ECO:0007669"/>
    <property type="project" value="TreeGrafter"/>
</dbReference>
<dbReference type="GO" id="GO:0051560">
    <property type="term" value="P:mitochondrial calcium ion homeostasis"/>
    <property type="evidence" value="ECO:0007669"/>
    <property type="project" value="TreeGrafter"/>
</dbReference>
<keyword evidence="8" id="KW-0472">Membrane</keyword>
<keyword evidence="3" id="KW-0677">Repeat</keyword>